<dbReference type="Gene3D" id="2.40.10.10">
    <property type="entry name" value="Trypsin-like serine proteases"/>
    <property type="match status" value="1"/>
</dbReference>
<protein>
    <recommendedName>
        <fullName evidence="10">trypsin</fullName>
        <ecNumber evidence="10">3.4.21.4</ecNumber>
    </recommendedName>
</protein>
<organism evidence="13 14">
    <name type="scientific">Drosophila ananassae</name>
    <name type="common">Fruit fly</name>
    <dbReference type="NCBI Taxonomy" id="7217"/>
    <lineage>
        <taxon>Eukaryota</taxon>
        <taxon>Metazoa</taxon>
        <taxon>Ecdysozoa</taxon>
        <taxon>Arthropoda</taxon>
        <taxon>Hexapoda</taxon>
        <taxon>Insecta</taxon>
        <taxon>Pterygota</taxon>
        <taxon>Neoptera</taxon>
        <taxon>Endopterygota</taxon>
        <taxon>Diptera</taxon>
        <taxon>Brachycera</taxon>
        <taxon>Muscomorpha</taxon>
        <taxon>Ephydroidea</taxon>
        <taxon>Drosophilidae</taxon>
        <taxon>Drosophila</taxon>
        <taxon>Sophophora</taxon>
    </lineage>
</organism>
<evidence type="ECO:0000256" key="2">
    <source>
        <dbReference type="ARBA" id="ARBA00007664"/>
    </source>
</evidence>
<dbReference type="FunCoup" id="B3MWA6">
    <property type="interactions" value="3"/>
</dbReference>
<dbReference type="PhylomeDB" id="B3MWA6"/>
<keyword evidence="14" id="KW-1185">Reference proteome</keyword>
<reference evidence="13 14" key="1">
    <citation type="journal article" date="2007" name="Nature">
        <title>Evolution of genes and genomes on the Drosophila phylogeny.</title>
        <authorList>
            <consortium name="Drosophila 12 Genomes Consortium"/>
            <person name="Clark A.G."/>
            <person name="Eisen M.B."/>
            <person name="Smith D.R."/>
            <person name="Bergman C.M."/>
            <person name="Oliver B."/>
            <person name="Markow T.A."/>
            <person name="Kaufman T.C."/>
            <person name="Kellis M."/>
            <person name="Gelbart W."/>
            <person name="Iyer V.N."/>
            <person name="Pollard D.A."/>
            <person name="Sackton T.B."/>
            <person name="Larracuente A.M."/>
            <person name="Singh N.D."/>
            <person name="Abad J.P."/>
            <person name="Abt D.N."/>
            <person name="Adryan B."/>
            <person name="Aguade M."/>
            <person name="Akashi H."/>
            <person name="Anderson W.W."/>
            <person name="Aquadro C.F."/>
            <person name="Ardell D.H."/>
            <person name="Arguello R."/>
            <person name="Artieri C.G."/>
            <person name="Barbash D.A."/>
            <person name="Barker D."/>
            <person name="Barsanti P."/>
            <person name="Batterham P."/>
            <person name="Batzoglou S."/>
            <person name="Begun D."/>
            <person name="Bhutkar A."/>
            <person name="Blanco E."/>
            <person name="Bosak S.A."/>
            <person name="Bradley R.K."/>
            <person name="Brand A.D."/>
            <person name="Brent M.R."/>
            <person name="Brooks A.N."/>
            <person name="Brown R.H."/>
            <person name="Butlin R.K."/>
            <person name="Caggese C."/>
            <person name="Calvi B.R."/>
            <person name="Bernardo de Carvalho A."/>
            <person name="Caspi A."/>
            <person name="Castrezana S."/>
            <person name="Celniker S.E."/>
            <person name="Chang J.L."/>
            <person name="Chapple C."/>
            <person name="Chatterji S."/>
            <person name="Chinwalla A."/>
            <person name="Civetta A."/>
            <person name="Clifton S.W."/>
            <person name="Comeron J.M."/>
            <person name="Costello J.C."/>
            <person name="Coyne J.A."/>
            <person name="Daub J."/>
            <person name="David R.G."/>
            <person name="Delcher A.L."/>
            <person name="Delehaunty K."/>
            <person name="Do C.B."/>
            <person name="Ebling H."/>
            <person name="Edwards K."/>
            <person name="Eickbush T."/>
            <person name="Evans J.D."/>
            <person name="Filipski A."/>
            <person name="Findeiss S."/>
            <person name="Freyhult E."/>
            <person name="Fulton L."/>
            <person name="Fulton R."/>
            <person name="Garcia A.C."/>
            <person name="Gardiner A."/>
            <person name="Garfield D.A."/>
            <person name="Garvin B.E."/>
            <person name="Gibson G."/>
            <person name="Gilbert D."/>
            <person name="Gnerre S."/>
            <person name="Godfrey J."/>
            <person name="Good R."/>
            <person name="Gotea V."/>
            <person name="Gravely B."/>
            <person name="Greenberg A.J."/>
            <person name="Griffiths-Jones S."/>
            <person name="Gross S."/>
            <person name="Guigo R."/>
            <person name="Gustafson E.A."/>
            <person name="Haerty W."/>
            <person name="Hahn M.W."/>
            <person name="Halligan D.L."/>
            <person name="Halpern A.L."/>
            <person name="Halter G.M."/>
            <person name="Han M.V."/>
            <person name="Heger A."/>
            <person name="Hillier L."/>
            <person name="Hinrichs A.S."/>
            <person name="Holmes I."/>
            <person name="Hoskins R.A."/>
            <person name="Hubisz M.J."/>
            <person name="Hultmark D."/>
            <person name="Huntley M.A."/>
            <person name="Jaffe D.B."/>
            <person name="Jagadeeshan S."/>
            <person name="Jeck W.R."/>
            <person name="Johnson J."/>
            <person name="Jones C.D."/>
            <person name="Jordan W.C."/>
            <person name="Karpen G.H."/>
            <person name="Kataoka E."/>
            <person name="Keightley P.D."/>
            <person name="Kheradpour P."/>
            <person name="Kirkness E.F."/>
            <person name="Koerich L.B."/>
            <person name="Kristiansen K."/>
            <person name="Kudrna D."/>
            <person name="Kulathinal R.J."/>
            <person name="Kumar S."/>
            <person name="Kwok R."/>
            <person name="Lander E."/>
            <person name="Langley C.H."/>
            <person name="Lapoint R."/>
            <person name="Lazzaro B.P."/>
            <person name="Lee S.J."/>
            <person name="Levesque L."/>
            <person name="Li R."/>
            <person name="Lin C.F."/>
            <person name="Lin M.F."/>
            <person name="Lindblad-Toh K."/>
            <person name="Llopart A."/>
            <person name="Long M."/>
            <person name="Low L."/>
            <person name="Lozovsky E."/>
            <person name="Lu J."/>
            <person name="Luo M."/>
            <person name="Machado C.A."/>
            <person name="Makalowski W."/>
            <person name="Marzo M."/>
            <person name="Matsuda M."/>
            <person name="Matzkin L."/>
            <person name="McAllister B."/>
            <person name="McBride C.S."/>
            <person name="McKernan B."/>
            <person name="McKernan K."/>
            <person name="Mendez-Lago M."/>
            <person name="Minx P."/>
            <person name="Mollenhauer M.U."/>
            <person name="Montooth K."/>
            <person name="Mount S.M."/>
            <person name="Mu X."/>
            <person name="Myers E."/>
            <person name="Negre B."/>
            <person name="Newfeld S."/>
            <person name="Nielsen R."/>
            <person name="Noor M.A."/>
            <person name="O'Grady P."/>
            <person name="Pachter L."/>
            <person name="Papaceit M."/>
            <person name="Parisi M.J."/>
            <person name="Parisi M."/>
            <person name="Parts L."/>
            <person name="Pedersen J.S."/>
            <person name="Pesole G."/>
            <person name="Phillippy A.M."/>
            <person name="Ponting C.P."/>
            <person name="Pop M."/>
            <person name="Porcelli D."/>
            <person name="Powell J.R."/>
            <person name="Prohaska S."/>
            <person name="Pruitt K."/>
            <person name="Puig M."/>
            <person name="Quesneville H."/>
            <person name="Ram K.R."/>
            <person name="Rand D."/>
            <person name="Rasmussen M.D."/>
            <person name="Reed L.K."/>
            <person name="Reenan R."/>
            <person name="Reily A."/>
            <person name="Remington K.A."/>
            <person name="Rieger T.T."/>
            <person name="Ritchie M.G."/>
            <person name="Robin C."/>
            <person name="Rogers Y.H."/>
            <person name="Rohde C."/>
            <person name="Rozas J."/>
            <person name="Rubenfield M.J."/>
            <person name="Ruiz A."/>
            <person name="Russo S."/>
            <person name="Salzberg S.L."/>
            <person name="Sanchez-Gracia A."/>
            <person name="Saranga D.J."/>
            <person name="Sato H."/>
            <person name="Schaeffer S.W."/>
            <person name="Schatz M.C."/>
            <person name="Schlenke T."/>
            <person name="Schwartz R."/>
            <person name="Segarra C."/>
            <person name="Singh R.S."/>
            <person name="Sirot L."/>
            <person name="Sirota M."/>
            <person name="Sisneros N.B."/>
            <person name="Smith C.D."/>
            <person name="Smith T.F."/>
            <person name="Spieth J."/>
            <person name="Stage D.E."/>
            <person name="Stark A."/>
            <person name="Stephan W."/>
            <person name="Strausberg R.L."/>
            <person name="Strempel S."/>
            <person name="Sturgill D."/>
            <person name="Sutton G."/>
            <person name="Sutton G.G."/>
            <person name="Tao W."/>
            <person name="Teichmann S."/>
            <person name="Tobari Y.N."/>
            <person name="Tomimura Y."/>
            <person name="Tsolas J.M."/>
            <person name="Valente V.L."/>
            <person name="Venter E."/>
            <person name="Venter J.C."/>
            <person name="Vicario S."/>
            <person name="Vieira F.G."/>
            <person name="Vilella A.J."/>
            <person name="Villasante A."/>
            <person name="Walenz B."/>
            <person name="Wang J."/>
            <person name="Wasserman M."/>
            <person name="Watts T."/>
            <person name="Wilson D."/>
            <person name="Wilson R.K."/>
            <person name="Wing R.A."/>
            <person name="Wolfner M.F."/>
            <person name="Wong A."/>
            <person name="Wong G.K."/>
            <person name="Wu C.I."/>
            <person name="Wu G."/>
            <person name="Yamamoto D."/>
            <person name="Yang H.P."/>
            <person name="Yang S.P."/>
            <person name="Yorke J.A."/>
            <person name="Yoshida K."/>
            <person name="Zdobnov E."/>
            <person name="Zhang P."/>
            <person name="Zhang Y."/>
            <person name="Zimin A.V."/>
            <person name="Baldwin J."/>
            <person name="Abdouelleil A."/>
            <person name="Abdulkadir J."/>
            <person name="Abebe A."/>
            <person name="Abera B."/>
            <person name="Abreu J."/>
            <person name="Acer S.C."/>
            <person name="Aftuck L."/>
            <person name="Alexander A."/>
            <person name="An P."/>
            <person name="Anderson E."/>
            <person name="Anderson S."/>
            <person name="Arachi H."/>
            <person name="Azer M."/>
            <person name="Bachantsang P."/>
            <person name="Barry A."/>
            <person name="Bayul T."/>
            <person name="Berlin A."/>
            <person name="Bessette D."/>
            <person name="Bloom T."/>
            <person name="Blye J."/>
            <person name="Boguslavskiy L."/>
            <person name="Bonnet C."/>
            <person name="Boukhgalter B."/>
            <person name="Bourzgui I."/>
            <person name="Brown A."/>
            <person name="Cahill P."/>
            <person name="Channer S."/>
            <person name="Cheshatsang Y."/>
            <person name="Chuda L."/>
            <person name="Citroen M."/>
            <person name="Collymore A."/>
            <person name="Cooke P."/>
            <person name="Costello M."/>
            <person name="D'Aco K."/>
            <person name="Daza R."/>
            <person name="De Haan G."/>
            <person name="DeGray S."/>
            <person name="DeMaso C."/>
            <person name="Dhargay N."/>
            <person name="Dooley K."/>
            <person name="Dooley E."/>
            <person name="Doricent M."/>
            <person name="Dorje P."/>
            <person name="Dorjee K."/>
            <person name="Dupes A."/>
            <person name="Elong R."/>
            <person name="Falk J."/>
            <person name="Farina A."/>
            <person name="Faro S."/>
            <person name="Ferguson D."/>
            <person name="Fisher S."/>
            <person name="Foley C.D."/>
            <person name="Franke A."/>
            <person name="Friedrich D."/>
            <person name="Gadbois L."/>
            <person name="Gearin G."/>
            <person name="Gearin C.R."/>
            <person name="Giannoukos G."/>
            <person name="Goode T."/>
            <person name="Graham J."/>
            <person name="Grandbois E."/>
            <person name="Grewal S."/>
            <person name="Gyaltsen K."/>
            <person name="Hafez N."/>
            <person name="Hagos B."/>
            <person name="Hall J."/>
            <person name="Henson C."/>
            <person name="Hollinger A."/>
            <person name="Honan T."/>
            <person name="Huard M.D."/>
            <person name="Hughes L."/>
            <person name="Hurhula B."/>
            <person name="Husby M.E."/>
            <person name="Kamat A."/>
            <person name="Kanga B."/>
            <person name="Kashin S."/>
            <person name="Khazanovich D."/>
            <person name="Kisner P."/>
            <person name="Lance K."/>
            <person name="Lara M."/>
            <person name="Lee W."/>
            <person name="Lennon N."/>
            <person name="Letendre F."/>
            <person name="LeVine R."/>
            <person name="Lipovsky A."/>
            <person name="Liu X."/>
            <person name="Liu J."/>
            <person name="Liu S."/>
            <person name="Lokyitsang T."/>
            <person name="Lokyitsang Y."/>
            <person name="Lubonja R."/>
            <person name="Lui A."/>
            <person name="MacDonald P."/>
            <person name="Magnisalis V."/>
            <person name="Maru K."/>
            <person name="Matthews C."/>
            <person name="McCusker W."/>
            <person name="McDonough S."/>
            <person name="Mehta T."/>
            <person name="Meldrim J."/>
            <person name="Meneus L."/>
            <person name="Mihai O."/>
            <person name="Mihalev A."/>
            <person name="Mihova T."/>
            <person name="Mittelman R."/>
            <person name="Mlenga V."/>
            <person name="Montmayeur A."/>
            <person name="Mulrain L."/>
            <person name="Navidi A."/>
            <person name="Naylor J."/>
            <person name="Negash T."/>
            <person name="Nguyen T."/>
            <person name="Nguyen N."/>
            <person name="Nicol R."/>
            <person name="Norbu C."/>
            <person name="Norbu N."/>
            <person name="Novod N."/>
            <person name="O'Neill B."/>
            <person name="Osman S."/>
            <person name="Markiewicz E."/>
            <person name="Oyono O.L."/>
            <person name="Patti C."/>
            <person name="Phunkhang P."/>
            <person name="Pierre F."/>
            <person name="Priest M."/>
            <person name="Raghuraman S."/>
            <person name="Rege F."/>
            <person name="Reyes R."/>
            <person name="Rise C."/>
            <person name="Rogov P."/>
            <person name="Ross K."/>
            <person name="Ryan E."/>
            <person name="Settipalli S."/>
            <person name="Shea T."/>
            <person name="Sherpa N."/>
            <person name="Shi L."/>
            <person name="Shih D."/>
            <person name="Sparrow T."/>
            <person name="Spaulding J."/>
            <person name="Stalker J."/>
            <person name="Stange-Thomann N."/>
            <person name="Stavropoulos S."/>
            <person name="Stone C."/>
            <person name="Strader C."/>
            <person name="Tesfaye S."/>
            <person name="Thomson T."/>
            <person name="Thoulutsang Y."/>
            <person name="Thoulutsang D."/>
            <person name="Topham K."/>
            <person name="Topping I."/>
            <person name="Tsamla T."/>
            <person name="Vassiliev H."/>
            <person name="Vo A."/>
            <person name="Wangchuk T."/>
            <person name="Wangdi T."/>
            <person name="Weiand M."/>
            <person name="Wilkinson J."/>
            <person name="Wilson A."/>
            <person name="Yadav S."/>
            <person name="Young G."/>
            <person name="Yu Q."/>
            <person name="Zembek L."/>
            <person name="Zhong D."/>
            <person name="Zimmer A."/>
            <person name="Zwirko Z."/>
            <person name="Jaffe D.B."/>
            <person name="Alvarez P."/>
            <person name="Brockman W."/>
            <person name="Butler J."/>
            <person name="Chin C."/>
            <person name="Gnerre S."/>
            <person name="Grabherr M."/>
            <person name="Kleber M."/>
            <person name="Mauceli E."/>
            <person name="MacCallum I."/>
        </authorList>
    </citation>
    <scope>NUCLEOTIDE SEQUENCE [LARGE SCALE GENOMIC DNA]</scope>
    <source>
        <strain evidence="14">Tucson 14024-0371.13</strain>
    </source>
</reference>
<dbReference type="SMART" id="SM00020">
    <property type="entry name" value="Tryp_SPc"/>
    <property type="match status" value="1"/>
</dbReference>
<keyword evidence="3" id="KW-0645">Protease</keyword>
<dbReference type="STRING" id="7217.B3MWA6"/>
<dbReference type="InParanoid" id="B3MWA6"/>
<keyword evidence="6" id="KW-0720">Serine protease</keyword>
<feature type="domain" description="Peptidase S1" evidence="12">
    <location>
        <begin position="23"/>
        <end position="252"/>
    </location>
</feature>
<dbReference type="Pfam" id="PF00089">
    <property type="entry name" value="Trypsin"/>
    <property type="match status" value="1"/>
</dbReference>
<comment type="subcellular location">
    <subcellularLocation>
        <location evidence="1">Secreted</location>
        <location evidence="1">Extracellular space</location>
    </subcellularLocation>
</comment>
<comment type="catalytic activity">
    <reaction evidence="9">
        <text>Preferential cleavage: Arg-|-Xaa, Lys-|-Xaa.</text>
        <dbReference type="EC" id="3.4.21.4"/>
    </reaction>
</comment>
<evidence type="ECO:0000256" key="11">
    <source>
        <dbReference type="SAM" id="SignalP"/>
    </source>
</evidence>
<evidence type="ECO:0000259" key="12">
    <source>
        <dbReference type="PROSITE" id="PS50240"/>
    </source>
</evidence>
<dbReference type="InterPro" id="IPR050430">
    <property type="entry name" value="Peptidase_S1"/>
</dbReference>
<feature type="chain" id="PRO_5002794005" description="trypsin" evidence="11">
    <location>
        <begin position="18"/>
        <end position="252"/>
    </location>
</feature>
<accession>B3MWA6</accession>
<dbReference type="PANTHER" id="PTHR24276">
    <property type="entry name" value="POLYSERASE-RELATED"/>
    <property type="match status" value="1"/>
</dbReference>
<comment type="similarity">
    <text evidence="2">Belongs to the peptidase S1 family.</text>
</comment>
<evidence type="ECO:0000256" key="4">
    <source>
        <dbReference type="ARBA" id="ARBA00022729"/>
    </source>
</evidence>
<dbReference type="InterPro" id="IPR043504">
    <property type="entry name" value="Peptidase_S1_PA_chymotrypsin"/>
</dbReference>
<name>B3MWA6_DROAN</name>
<evidence type="ECO:0000313" key="14">
    <source>
        <dbReference type="Proteomes" id="UP000007801"/>
    </source>
</evidence>
<keyword evidence="5 13" id="KW-0378">Hydrolase</keyword>
<dbReference type="PRINTS" id="PR00722">
    <property type="entry name" value="CHYMOTRYPSIN"/>
</dbReference>
<dbReference type="HOGENOM" id="CLU_006842_7_4_1"/>
<dbReference type="SMR" id="B3MWA6"/>
<dbReference type="EC" id="3.4.21.4" evidence="10"/>
<dbReference type="eggNOG" id="KOG3627">
    <property type="taxonomic scope" value="Eukaryota"/>
</dbReference>
<dbReference type="CDD" id="cd00190">
    <property type="entry name" value="Tryp_SPc"/>
    <property type="match status" value="1"/>
</dbReference>
<dbReference type="AlphaFoldDB" id="B3MWA6"/>
<dbReference type="SUPFAM" id="SSF50494">
    <property type="entry name" value="Trypsin-like serine proteases"/>
    <property type="match status" value="1"/>
</dbReference>
<keyword evidence="7" id="KW-0865">Zymogen</keyword>
<dbReference type="Proteomes" id="UP000007801">
    <property type="component" value="Unassembled WGS sequence"/>
</dbReference>
<dbReference type="InterPro" id="IPR009003">
    <property type="entry name" value="Peptidase_S1_PA"/>
</dbReference>
<proteinExistence type="inferred from homology"/>
<dbReference type="GeneID" id="6504955"/>
<dbReference type="OrthoDB" id="6380398at2759"/>
<evidence type="ECO:0000256" key="6">
    <source>
        <dbReference type="ARBA" id="ARBA00022825"/>
    </source>
</evidence>
<dbReference type="OMA" id="DNDQVLC"/>
<evidence type="ECO:0000256" key="10">
    <source>
        <dbReference type="ARBA" id="ARBA00038868"/>
    </source>
</evidence>
<dbReference type="PROSITE" id="PS50240">
    <property type="entry name" value="TRYPSIN_DOM"/>
    <property type="match status" value="1"/>
</dbReference>
<evidence type="ECO:0000256" key="8">
    <source>
        <dbReference type="ARBA" id="ARBA00023157"/>
    </source>
</evidence>
<dbReference type="KEGG" id="dan:6504955"/>
<evidence type="ECO:0000256" key="1">
    <source>
        <dbReference type="ARBA" id="ARBA00004239"/>
    </source>
</evidence>
<dbReference type="GO" id="GO:0004252">
    <property type="term" value="F:serine-type endopeptidase activity"/>
    <property type="evidence" value="ECO:0007669"/>
    <property type="project" value="UniProtKB-EC"/>
</dbReference>
<gene>
    <name evidence="13" type="primary">Dana\GF22291</name>
    <name evidence="13" type="synonym">dana_GLEANR_6268</name>
    <name evidence="13" type="ORF">GF22291</name>
</gene>
<evidence type="ECO:0000313" key="13">
    <source>
        <dbReference type="EMBL" id="EDV35251.1"/>
    </source>
</evidence>
<feature type="signal peptide" evidence="11">
    <location>
        <begin position="1"/>
        <end position="17"/>
    </location>
</feature>
<evidence type="ECO:0000256" key="5">
    <source>
        <dbReference type="ARBA" id="ARBA00022801"/>
    </source>
</evidence>
<dbReference type="EMBL" id="CH902625">
    <property type="protein sequence ID" value="EDV35251.1"/>
    <property type="molecule type" value="Genomic_DNA"/>
</dbReference>
<keyword evidence="4 11" id="KW-0732">Signal</keyword>
<dbReference type="InterPro" id="IPR001314">
    <property type="entry name" value="Peptidase_S1A"/>
</dbReference>
<evidence type="ECO:0000256" key="7">
    <source>
        <dbReference type="ARBA" id="ARBA00023145"/>
    </source>
</evidence>
<dbReference type="PANTHER" id="PTHR24276:SF91">
    <property type="entry name" value="AT26814P-RELATED"/>
    <property type="match status" value="1"/>
</dbReference>
<keyword evidence="8" id="KW-1015">Disulfide bond</keyword>
<dbReference type="InterPro" id="IPR001254">
    <property type="entry name" value="Trypsin_dom"/>
</dbReference>
<evidence type="ECO:0000256" key="9">
    <source>
        <dbReference type="ARBA" id="ARBA00036320"/>
    </source>
</evidence>
<dbReference type="GO" id="GO:0005576">
    <property type="term" value="C:extracellular region"/>
    <property type="evidence" value="ECO:0007669"/>
    <property type="project" value="UniProtKB-SubCell"/>
</dbReference>
<dbReference type="GO" id="GO:0006508">
    <property type="term" value="P:proteolysis"/>
    <property type="evidence" value="ECO:0007669"/>
    <property type="project" value="UniProtKB-KW"/>
</dbReference>
<evidence type="ECO:0000256" key="3">
    <source>
        <dbReference type="ARBA" id="ARBA00022670"/>
    </source>
</evidence>
<sequence length="252" mass="26738">MKLTFVIGLVLVAGSLALPQGRIAGGEDAVTGQLPYQAALSIGGSYNCGAVVIAKRYALTALTCVCSEGKDTAWPPQLFAVTVGSVDLYSGGKQVRVAEIILNPNYITLKSGLALLRLEEDLPFGETVAAIPLARELPPQGANVEISGWGRTTESEVNMHRTLQIGEAEVMASRECALAKTEEEPVAENEQVLCLGHGRRQGICSGDMGGPAVFEGELVGLGAQMLGECGGMLPERFISIPSYYDWIQEQLQ</sequence>